<dbReference type="OrthoDB" id="5342924at2759"/>
<dbReference type="STRING" id="1447875.A0A2B7X5D1"/>
<keyword evidence="2" id="KW-0472">Membrane</keyword>
<dbReference type="Proteomes" id="UP000223968">
    <property type="component" value="Unassembled WGS sequence"/>
</dbReference>
<organism evidence="3 4">
    <name type="scientific">Helicocarpus griseus UAMH5409</name>
    <dbReference type="NCBI Taxonomy" id="1447875"/>
    <lineage>
        <taxon>Eukaryota</taxon>
        <taxon>Fungi</taxon>
        <taxon>Dikarya</taxon>
        <taxon>Ascomycota</taxon>
        <taxon>Pezizomycotina</taxon>
        <taxon>Eurotiomycetes</taxon>
        <taxon>Eurotiomycetidae</taxon>
        <taxon>Onygenales</taxon>
        <taxon>Ajellomycetaceae</taxon>
        <taxon>Helicocarpus</taxon>
    </lineage>
</organism>
<keyword evidence="4" id="KW-1185">Reference proteome</keyword>
<reference evidence="3 4" key="1">
    <citation type="submission" date="2017-10" db="EMBL/GenBank/DDBJ databases">
        <title>Comparative genomics in systemic dimorphic fungi from Ajellomycetaceae.</title>
        <authorList>
            <person name="Munoz J.F."/>
            <person name="Mcewen J.G."/>
            <person name="Clay O.K."/>
            <person name="Cuomo C.A."/>
        </authorList>
    </citation>
    <scope>NUCLEOTIDE SEQUENCE [LARGE SCALE GENOMIC DNA]</scope>
    <source>
        <strain evidence="3 4">UAMH5409</strain>
    </source>
</reference>
<accession>A0A2B7X5D1</accession>
<evidence type="ECO:0000256" key="2">
    <source>
        <dbReference type="SAM" id="Phobius"/>
    </source>
</evidence>
<keyword evidence="2" id="KW-1133">Transmembrane helix</keyword>
<proteinExistence type="predicted"/>
<feature type="transmembrane region" description="Helical" evidence="2">
    <location>
        <begin position="168"/>
        <end position="185"/>
    </location>
</feature>
<feature type="region of interest" description="Disordered" evidence="1">
    <location>
        <begin position="1"/>
        <end position="50"/>
    </location>
</feature>
<sequence>MYTELGQDTSDRTESVELLPTAQPKPPDSVSKTAYDGANNDSSSPNAAPPKRAVLRGILHGLGLKILSQGRRKQKSEAPKVPLWKSRRTAISRLIVHFLPMSICIVLLFLYFRGFYVGDRLDGVLGEEGVEENTLQFASKIHELTMLASLGVVVLTETRRRLLKTASPFGLLFAGIGFANVNYLWSKELWGIVKPTGKSWSGRIFLLVLILATLLAPFIGPASALLMIPKLSDWEAGGTDFWVNATREQLWPSQVDISQVEPSCLADPNGMSCPHSGWEALKTSVVGRFYEEFQVPGKRGFSSMIIKSWSRSTVQQASIADALIENALKWDEVSKMGSVVGGKHYRWRNSSRWEMNDVQQPYTSINCLKTSVTDDGAKISRIPFHKTDLINSSIIDEVRSRLDELEPSLLWVDTSSLTKEVNRSVAAIAVLPRLSPGAPSHIIGCLPQSRWINSTYHITNDRRFGPQIYPVASDIPYDDDAALSQYPVIKISRSWAEYLDPEINGGNITVFQRLFRDANITSESSEQDQSTMIHDVLSLMVTNGLSKAAYTASTQGTLKPDYPAHFKPQNGAVFGKGGQAYNMDGIDTSNMTMFTMNTIISGKGYGHRSKTFNFAATWLILYSVLAIGHIVFTVYTGESYMSFESPAELTTLAIQSEKTTVLENAGAGIGSRHIYAAPVAIREFDGKLGLAFEDNAKGGNPVRPNTSYG</sequence>
<evidence type="ECO:0000313" key="4">
    <source>
        <dbReference type="Proteomes" id="UP000223968"/>
    </source>
</evidence>
<feature type="transmembrane region" description="Helical" evidence="2">
    <location>
        <begin position="205"/>
        <end position="228"/>
    </location>
</feature>
<evidence type="ECO:0000256" key="1">
    <source>
        <dbReference type="SAM" id="MobiDB-lite"/>
    </source>
</evidence>
<keyword evidence="2" id="KW-0812">Transmembrane</keyword>
<feature type="transmembrane region" description="Helical" evidence="2">
    <location>
        <begin position="94"/>
        <end position="117"/>
    </location>
</feature>
<dbReference type="EMBL" id="PDNB01000141">
    <property type="protein sequence ID" value="PGH03993.1"/>
    <property type="molecule type" value="Genomic_DNA"/>
</dbReference>
<name>A0A2B7X5D1_9EURO</name>
<dbReference type="AlphaFoldDB" id="A0A2B7X5D1"/>
<comment type="caution">
    <text evidence="3">The sequence shown here is derived from an EMBL/GenBank/DDBJ whole genome shotgun (WGS) entry which is preliminary data.</text>
</comment>
<evidence type="ECO:0000313" key="3">
    <source>
        <dbReference type="EMBL" id="PGH03993.1"/>
    </source>
</evidence>
<gene>
    <name evidence="3" type="ORF">AJ79_07226</name>
</gene>
<feature type="transmembrane region" description="Helical" evidence="2">
    <location>
        <begin position="612"/>
        <end position="635"/>
    </location>
</feature>
<protein>
    <submittedName>
        <fullName evidence="3">Uncharacterized protein</fullName>
    </submittedName>
</protein>